<sequence length="299" mass="33312">MTIITRIKNVFSKAKSADLIGVSLRQQSISYFVKKINKNKSDVVENKGNSIAKALKHLVSAQSFSGRCHLVLANVHSHIVQVDKPNVPIDEMNAALKWQIKDLVSIAPENMVLDYFDGPTLAGGHEKINVVCVAKNDLIELVTVLTDEQLNIDSITTEEFAFASLLPVQEDAVLLVCQQPNEEINILIVKNGRLFFSRRLRGFTQIANKSEDELSMGVIDALSLEIQRSTDYFERQLKQAPIKTIEVLLPIDKEAFLARKLAENTNVEVKLFVMPDTLEGLRNNAVAVGATQLNFMEPN</sequence>
<keyword evidence="2" id="KW-1185">Reference proteome</keyword>
<dbReference type="RefSeq" id="WP_081150052.1">
    <property type="nucleotide sequence ID" value="NZ_CP020465.1"/>
</dbReference>
<evidence type="ECO:0008006" key="3">
    <source>
        <dbReference type="Google" id="ProtNLM"/>
    </source>
</evidence>
<dbReference type="AlphaFoldDB" id="A0A222G678"/>
<evidence type="ECO:0000313" key="2">
    <source>
        <dbReference type="Proteomes" id="UP000202259"/>
    </source>
</evidence>
<dbReference type="OrthoDB" id="5296002at2"/>
<dbReference type="KEGG" id="cber:B5D82_06390"/>
<reference evidence="1 2" key="1">
    <citation type="submission" date="2017-08" db="EMBL/GenBank/DDBJ databases">
        <title>Complete genome of Colwellia sp. NB097-1, a psychrophile bacterium ioslated from Bering Sea.</title>
        <authorList>
            <person name="Chen X."/>
        </authorList>
    </citation>
    <scope>NUCLEOTIDE SEQUENCE [LARGE SCALE GENOMIC DNA]</scope>
    <source>
        <strain evidence="1 2">NB097-1</strain>
    </source>
</reference>
<dbReference type="Gene3D" id="3.30.420.380">
    <property type="match status" value="1"/>
</dbReference>
<accession>A0A222G678</accession>
<dbReference type="InterPro" id="IPR043129">
    <property type="entry name" value="ATPase_NBD"/>
</dbReference>
<dbReference type="SUPFAM" id="SSF53067">
    <property type="entry name" value="Actin-like ATPase domain"/>
    <property type="match status" value="1"/>
</dbReference>
<protein>
    <recommendedName>
        <fullName evidence="3">MSHA biogenesis protein MshI</fullName>
    </recommendedName>
</protein>
<gene>
    <name evidence="1" type="ORF">B5D82_06390</name>
</gene>
<name>A0A222G678_9GAMM</name>
<organism evidence="1 2">
    <name type="scientific">Cognaticolwellia beringensis</name>
    <dbReference type="NCBI Taxonomy" id="1967665"/>
    <lineage>
        <taxon>Bacteria</taxon>
        <taxon>Pseudomonadati</taxon>
        <taxon>Pseudomonadota</taxon>
        <taxon>Gammaproteobacteria</taxon>
        <taxon>Alteromonadales</taxon>
        <taxon>Colwelliaceae</taxon>
        <taxon>Cognaticolwellia</taxon>
    </lineage>
</organism>
<dbReference type="EMBL" id="CP020465">
    <property type="protein sequence ID" value="ASP47417.1"/>
    <property type="molecule type" value="Genomic_DNA"/>
</dbReference>
<proteinExistence type="predicted"/>
<dbReference type="Proteomes" id="UP000202259">
    <property type="component" value="Chromosome"/>
</dbReference>
<evidence type="ECO:0000313" key="1">
    <source>
        <dbReference type="EMBL" id="ASP47417.1"/>
    </source>
</evidence>